<evidence type="ECO:0000259" key="7">
    <source>
        <dbReference type="Pfam" id="PF18052"/>
    </source>
</evidence>
<dbReference type="InterPro" id="IPR042197">
    <property type="entry name" value="Apaf_helical"/>
</dbReference>
<dbReference type="Pfam" id="PF23559">
    <property type="entry name" value="WHD_DRP"/>
    <property type="match status" value="1"/>
</dbReference>
<dbReference type="PANTHER" id="PTHR36766">
    <property type="entry name" value="PLANT BROAD-SPECTRUM MILDEW RESISTANCE PROTEIN RPW8"/>
    <property type="match status" value="1"/>
</dbReference>
<keyword evidence="11" id="KW-1185">Reference proteome</keyword>
<evidence type="ECO:0000256" key="2">
    <source>
        <dbReference type="ARBA" id="ARBA00022737"/>
    </source>
</evidence>
<evidence type="ECO:0000259" key="9">
    <source>
        <dbReference type="Pfam" id="PF25019"/>
    </source>
</evidence>
<dbReference type="Gene3D" id="1.20.5.4130">
    <property type="match status" value="1"/>
</dbReference>
<dbReference type="InterPro" id="IPR036388">
    <property type="entry name" value="WH-like_DNA-bd_sf"/>
</dbReference>
<dbReference type="PRINTS" id="PR00364">
    <property type="entry name" value="DISEASERSIST"/>
</dbReference>
<reference evidence="10 11" key="1">
    <citation type="journal article" date="2023" name="Plants (Basel)">
        <title>Bridging the Gap: Combining Genomics and Transcriptomics Approaches to Understand Stylosanthes scabra, an Orphan Legume from the Brazilian Caatinga.</title>
        <authorList>
            <person name="Ferreira-Neto J.R.C."/>
            <person name="da Silva M.D."/>
            <person name="Binneck E."/>
            <person name="de Melo N.F."/>
            <person name="da Silva R.H."/>
            <person name="de Melo A.L.T.M."/>
            <person name="Pandolfi V."/>
            <person name="Bustamante F.O."/>
            <person name="Brasileiro-Vidal A.C."/>
            <person name="Benko-Iseppon A.M."/>
        </authorList>
    </citation>
    <scope>NUCLEOTIDE SEQUENCE [LARGE SCALE GENOMIC DNA]</scope>
    <source>
        <tissue evidence="10">Leaves</tissue>
    </source>
</reference>
<feature type="domain" description="R13L1/DRL21-like LRR repeat region" evidence="9">
    <location>
        <begin position="689"/>
        <end position="811"/>
    </location>
</feature>
<keyword evidence="5" id="KW-0067">ATP-binding</keyword>
<dbReference type="SUPFAM" id="SSF52047">
    <property type="entry name" value="RNI-like"/>
    <property type="match status" value="1"/>
</dbReference>
<evidence type="ECO:0000256" key="1">
    <source>
        <dbReference type="ARBA" id="ARBA00022614"/>
    </source>
</evidence>
<dbReference type="Pfam" id="PF00931">
    <property type="entry name" value="NB-ARC"/>
    <property type="match status" value="1"/>
</dbReference>
<sequence length="1207" mass="137270">MASKFEGRAYLSSFVDAVLNKLSSLDDNSTPMGWKLADQSLLQSLEKSLLHVRPVLDDAEQKQIKDQEVKKWHVDLQDALYMADDLLDELSTRAATATPTPGNHSSWCDSVVDSMVQGNDDSEKMRAVVVKLEFIVEKKNVLRLKQEPVKDLTDMSWRNQSSLVESSDIFGRDNDKEAIIELLLDDTRDANISVIPIVGMGGAGKTTLAQLVYSDARVEEKFDNKAWVCVSDDFDVLKVTKTLIKAIGGSSCNEDDLNLLQTELKDKLMGKKFLIVLDDVWIDISKHWKTLQKPFQYGKKGSKVLVTTRDNNVVDVVKPISTYTLALLSEKDCWSLFVKHALLSPESMEYSTLEPVGRELIKKCKGLPLAVESLGALFRATNYNERDWDNVLKSELWEVFEDQKNDEMIPALRISYYYLPSNLKRCFVYCSLFPKDYEFDKDELVLLWMAEELLQPKGKKTPEEIGCEYFDELVARSFFQFSRTHDGLYVIHDIMHDLATICAGEFHFRAEKVEENNRISNKTRHLLHNSRGNYPFSQLVAACDRVKDVRTLLEINLGPMDPFNMKSAPHMFSSQLKCLRVLSFNSFPLYSLPDSIGELIHLRYLNLSYTHISTLPKELCNLYNLQTLKLKDCKFLKKLPNNMQDLVNLRHLDIEGTGLEEMPKGISKLKNLQFLSDYIVGRHEKNNGIEELGALANIHKRLQISQLENIINGDQAWKARIAEKKNIRGLSLTWSWNNHTVDSQDIINNLRPHTNLRKLSIHEYKGQKFPNWLGHSSYRNMTEMYLSGCNNCFELPSLGQLPSLKHLQLSNFCKLARIGAEFYRDGDESSSCGVPFPMLETLSFHAMGCWEEWLTVSSELDAFPRLRVLTLRYCPALRGDLPSQLPTLERLCIGLCDKLAFTLPREHAVLELSVEGPQVVKAMFEAIACNQLNSLQSLSISGCSSSILFPEICLPSSLQNLEIVNCPHLEFPMLPPHHESLQLVSIDDSCYSLASFPFASFPNLTELKISSCENMRTLAASDHTTASTSTSSLRSLRIMNCPRLESFQMVAPHLEDLSVGYCPELELFFEGGLPPNLRELRIRYCKKLVRYLASMDLSDHCLTHLDIWHPYDNINSFPIDGCLPPSLETLCLRCFPSLEILDCKGLDYLQQLAIDHCPNLHDVVGKSFPTSLSILYFDGDSLLKERVQMMDPHILSKMSHVRNIHIE</sequence>
<organism evidence="10 11">
    <name type="scientific">Stylosanthes scabra</name>
    <dbReference type="NCBI Taxonomy" id="79078"/>
    <lineage>
        <taxon>Eukaryota</taxon>
        <taxon>Viridiplantae</taxon>
        <taxon>Streptophyta</taxon>
        <taxon>Embryophyta</taxon>
        <taxon>Tracheophyta</taxon>
        <taxon>Spermatophyta</taxon>
        <taxon>Magnoliopsida</taxon>
        <taxon>eudicotyledons</taxon>
        <taxon>Gunneridae</taxon>
        <taxon>Pentapetalae</taxon>
        <taxon>rosids</taxon>
        <taxon>fabids</taxon>
        <taxon>Fabales</taxon>
        <taxon>Fabaceae</taxon>
        <taxon>Papilionoideae</taxon>
        <taxon>50 kb inversion clade</taxon>
        <taxon>dalbergioids sensu lato</taxon>
        <taxon>Dalbergieae</taxon>
        <taxon>Pterocarpus clade</taxon>
        <taxon>Stylosanthes</taxon>
    </lineage>
</organism>
<dbReference type="InterPro" id="IPR058922">
    <property type="entry name" value="WHD_DRP"/>
</dbReference>
<feature type="domain" description="NB-ARC" evidence="6">
    <location>
        <begin position="173"/>
        <end position="341"/>
    </location>
</feature>
<dbReference type="Proteomes" id="UP001341840">
    <property type="component" value="Unassembled WGS sequence"/>
</dbReference>
<evidence type="ECO:0000313" key="11">
    <source>
        <dbReference type="Proteomes" id="UP001341840"/>
    </source>
</evidence>
<dbReference type="SMART" id="SM00369">
    <property type="entry name" value="LRR_TYP"/>
    <property type="match status" value="3"/>
</dbReference>
<dbReference type="Gene3D" id="1.10.8.430">
    <property type="entry name" value="Helical domain of apoptotic protease-activating factors"/>
    <property type="match status" value="1"/>
</dbReference>
<dbReference type="SUPFAM" id="SSF52540">
    <property type="entry name" value="P-loop containing nucleoside triphosphate hydrolases"/>
    <property type="match status" value="1"/>
</dbReference>
<evidence type="ECO:0000256" key="5">
    <source>
        <dbReference type="ARBA" id="ARBA00022840"/>
    </source>
</evidence>
<accession>A0ABU6QJE7</accession>
<evidence type="ECO:0000259" key="8">
    <source>
        <dbReference type="Pfam" id="PF23559"/>
    </source>
</evidence>
<dbReference type="Pfam" id="PF18052">
    <property type="entry name" value="Rx_N"/>
    <property type="match status" value="1"/>
</dbReference>
<evidence type="ECO:0000256" key="3">
    <source>
        <dbReference type="ARBA" id="ARBA00022741"/>
    </source>
</evidence>
<dbReference type="SUPFAM" id="SSF52058">
    <property type="entry name" value="L domain-like"/>
    <property type="match status" value="1"/>
</dbReference>
<dbReference type="Pfam" id="PF25019">
    <property type="entry name" value="LRR_R13L1-DRL21"/>
    <property type="match status" value="1"/>
</dbReference>
<keyword evidence="2" id="KW-0677">Repeat</keyword>
<dbReference type="InterPro" id="IPR003591">
    <property type="entry name" value="Leu-rich_rpt_typical-subtyp"/>
</dbReference>
<dbReference type="PANTHER" id="PTHR36766:SF31">
    <property type="entry name" value="DISEASE RESISTANCE RPP13-LIKE PROTEIN 1"/>
    <property type="match status" value="1"/>
</dbReference>
<dbReference type="InterPro" id="IPR032675">
    <property type="entry name" value="LRR_dom_sf"/>
</dbReference>
<dbReference type="Gene3D" id="1.10.10.10">
    <property type="entry name" value="Winged helix-like DNA-binding domain superfamily/Winged helix DNA-binding domain"/>
    <property type="match status" value="1"/>
</dbReference>
<dbReference type="InterPro" id="IPR002182">
    <property type="entry name" value="NB-ARC"/>
</dbReference>
<gene>
    <name evidence="10" type="ORF">PIB30_057117</name>
</gene>
<name>A0ABU6QJE7_9FABA</name>
<keyword evidence="4" id="KW-0611">Plant defense</keyword>
<dbReference type="InterPro" id="IPR056789">
    <property type="entry name" value="LRR_R13L1-DRL21"/>
</dbReference>
<dbReference type="Gene3D" id="3.40.50.300">
    <property type="entry name" value="P-loop containing nucleotide triphosphate hydrolases"/>
    <property type="match status" value="1"/>
</dbReference>
<comment type="caution">
    <text evidence="10">The sequence shown here is derived from an EMBL/GenBank/DDBJ whole genome shotgun (WGS) entry which is preliminary data.</text>
</comment>
<dbReference type="InterPro" id="IPR027417">
    <property type="entry name" value="P-loop_NTPase"/>
</dbReference>
<proteinExistence type="predicted"/>
<feature type="domain" description="Disease resistance N-terminal" evidence="7">
    <location>
        <begin position="14"/>
        <end position="101"/>
    </location>
</feature>
<dbReference type="Gene3D" id="3.80.10.10">
    <property type="entry name" value="Ribonuclease Inhibitor"/>
    <property type="match status" value="2"/>
</dbReference>
<keyword evidence="1" id="KW-0433">Leucine-rich repeat</keyword>
<dbReference type="EMBL" id="JASCZI010000464">
    <property type="protein sequence ID" value="MED6111948.1"/>
    <property type="molecule type" value="Genomic_DNA"/>
</dbReference>
<keyword evidence="3" id="KW-0547">Nucleotide-binding</keyword>
<evidence type="ECO:0000256" key="4">
    <source>
        <dbReference type="ARBA" id="ARBA00022821"/>
    </source>
</evidence>
<dbReference type="InterPro" id="IPR041118">
    <property type="entry name" value="Rx_N"/>
</dbReference>
<evidence type="ECO:0008006" key="12">
    <source>
        <dbReference type="Google" id="ProtNLM"/>
    </source>
</evidence>
<feature type="domain" description="Disease resistance protein winged helix" evidence="8">
    <location>
        <begin position="432"/>
        <end position="499"/>
    </location>
</feature>
<evidence type="ECO:0000313" key="10">
    <source>
        <dbReference type="EMBL" id="MED6111948.1"/>
    </source>
</evidence>
<protein>
    <recommendedName>
        <fullName evidence="12">Disease resistance RPP13-like protein 1</fullName>
    </recommendedName>
</protein>
<evidence type="ECO:0000259" key="6">
    <source>
        <dbReference type="Pfam" id="PF00931"/>
    </source>
</evidence>